<feature type="compositionally biased region" description="Low complexity" evidence="2">
    <location>
        <begin position="498"/>
        <end position="523"/>
    </location>
</feature>
<reference evidence="3" key="1">
    <citation type="submission" date="2022-11" db="UniProtKB">
        <authorList>
            <consortium name="EnsemblMetazoa"/>
        </authorList>
    </citation>
    <scope>IDENTIFICATION</scope>
</reference>
<feature type="compositionally biased region" description="Polar residues" evidence="2">
    <location>
        <begin position="565"/>
        <end position="580"/>
    </location>
</feature>
<feature type="compositionally biased region" description="Polar residues" evidence="2">
    <location>
        <begin position="614"/>
        <end position="663"/>
    </location>
</feature>
<dbReference type="OrthoDB" id="6022176at2759"/>
<feature type="region of interest" description="Disordered" evidence="2">
    <location>
        <begin position="97"/>
        <end position="139"/>
    </location>
</feature>
<dbReference type="RefSeq" id="XP_020897290.1">
    <property type="nucleotide sequence ID" value="XM_021041631.2"/>
</dbReference>
<feature type="compositionally biased region" description="Pro residues" evidence="2">
    <location>
        <begin position="374"/>
        <end position="394"/>
    </location>
</feature>
<sequence length="670" mass="77175">MYCHGDFEDLIKSLTHSNDELLKTVDYIEEDQAKYSDIWFEGIDDLKKQIGKLIFSNRRLVLQQGLDAKGSLHILLDTFMTANFTESDISDIMTEENMENQRSNSVQSAEERNFVAQKQSELSEKKTESNQTEKENENYERTLAKQVPKEDLEAVENELQEVKEKLKDVTEEKVKLREDLDYLTDQYSKQDNIQRMHIEKIEQENKQYLNLILEYQSGEHGRTREYDNILMQIERERTEKLVSINEQKALRQQLENLSKTMKSMQIKNEELLRFQCNQDDQVDDFKRLKQHFQENGLPSIEQFIALQRQNEAYREELLNERKEKERLLSIKEKLRRDLDSLQSRISSLQEQVYKYREHIFYLQQRTGKDGSTSPVPPSPLLENPPPSPLTPSPSPSFHNPSRLYGNNAPQYINESLLQGNVPPRFPLYAVSEPGKKPGTPHSKHGLEGQATGKSQWPYQQQNFQGKLGRHLSLDGNEWKRGGNSPQNWSTPTDNIFNSSSSGRHNSSNSYSSPRSSSSLSGSSEEGVDGLDKQNPQFDRKRVPRNPDDYKQMQNFGPNPYEGWPRQNSTGIRMNQNFQQRNPRRYSSPVGNGMRSPPDYWAPQMPASKPWHSPLEQTQLQDTSSSGLRQCSDPWQQSIHSNIPKSSQVSTATSSHGESGTYVNSGGFGSR</sequence>
<evidence type="ECO:0000313" key="3">
    <source>
        <dbReference type="EnsemblMetazoa" id="XP_020897290.1"/>
    </source>
</evidence>
<organism evidence="3 4">
    <name type="scientific">Exaiptasia diaphana</name>
    <name type="common">Tropical sea anemone</name>
    <name type="synonym">Aiptasia pulchella</name>
    <dbReference type="NCBI Taxonomy" id="2652724"/>
    <lineage>
        <taxon>Eukaryota</taxon>
        <taxon>Metazoa</taxon>
        <taxon>Cnidaria</taxon>
        <taxon>Anthozoa</taxon>
        <taxon>Hexacorallia</taxon>
        <taxon>Actiniaria</taxon>
        <taxon>Aiptasiidae</taxon>
        <taxon>Exaiptasia</taxon>
    </lineage>
</organism>
<feature type="coiled-coil region" evidence="1">
    <location>
        <begin position="303"/>
        <end position="358"/>
    </location>
</feature>
<feature type="compositionally biased region" description="Basic and acidic residues" evidence="2">
    <location>
        <begin position="537"/>
        <end position="550"/>
    </location>
</feature>
<keyword evidence="1" id="KW-0175">Coiled coil</keyword>
<dbReference type="GeneID" id="110236140"/>
<evidence type="ECO:0000256" key="2">
    <source>
        <dbReference type="SAM" id="MobiDB-lite"/>
    </source>
</evidence>
<dbReference type="Gene3D" id="1.20.5.990">
    <property type="entry name" value="Nemo cc2-lz domain - 1d5 darpin complex"/>
    <property type="match status" value="1"/>
</dbReference>
<feature type="region of interest" description="Disordered" evidence="2">
    <location>
        <begin position="366"/>
        <end position="406"/>
    </location>
</feature>
<feature type="region of interest" description="Disordered" evidence="2">
    <location>
        <begin position="427"/>
        <end position="453"/>
    </location>
</feature>
<name>A0A913X149_EXADI</name>
<accession>A0A913X149</accession>
<dbReference type="Proteomes" id="UP000887567">
    <property type="component" value="Unplaced"/>
</dbReference>
<proteinExistence type="predicted"/>
<protein>
    <submittedName>
        <fullName evidence="3">Uncharacterized protein</fullName>
    </submittedName>
</protein>
<feature type="region of interest" description="Disordered" evidence="2">
    <location>
        <begin position="472"/>
        <end position="670"/>
    </location>
</feature>
<evidence type="ECO:0000313" key="4">
    <source>
        <dbReference type="Proteomes" id="UP000887567"/>
    </source>
</evidence>
<keyword evidence="4" id="KW-1185">Reference proteome</keyword>
<feature type="compositionally biased region" description="Basic and acidic residues" evidence="2">
    <location>
        <begin position="121"/>
        <end position="139"/>
    </location>
</feature>
<feature type="compositionally biased region" description="Polar residues" evidence="2">
    <location>
        <begin position="483"/>
        <end position="497"/>
    </location>
</feature>
<evidence type="ECO:0000256" key="1">
    <source>
        <dbReference type="SAM" id="Coils"/>
    </source>
</evidence>
<dbReference type="AlphaFoldDB" id="A0A913X149"/>
<dbReference type="EnsemblMetazoa" id="XM_021041631.2">
    <property type="protein sequence ID" value="XP_020897290.1"/>
    <property type="gene ID" value="LOC110236140"/>
</dbReference>